<accession>A0AA39U7I0</accession>
<feature type="compositionally biased region" description="Low complexity" evidence="3">
    <location>
        <begin position="1354"/>
        <end position="1365"/>
    </location>
</feature>
<keyword evidence="5" id="KW-1185">Reference proteome</keyword>
<feature type="region of interest" description="Disordered" evidence="3">
    <location>
        <begin position="400"/>
        <end position="424"/>
    </location>
</feature>
<sequence>MDENKDGTLSDDAVLPNNVRTSFRDTRVDASDLDTNPSLVGTPDHQERGTSAAQKGHVPISSTSSRVSTSKLNVNAPEFKLGPKNVFDSGAFTSLSNQQHPIAPTSQAPSAAYNFGHSRKPSSGPTKFNVAAPVFTPGAARKATMPSGEFSFSTSGPPFRPDAPAFRPSGSGVANGTELSSKENPVDAVKKIFGEIKFHEVIKPPKKSKAVSIVKPDNSLEDQGKYASGLDVQEDESGRITQADGRQKRARRETPDGDQVPLFASPKQSPWMVDGNDDRAAYFSRTPSPRLDENNVGAATDLLEEFIDDMSATEVSELMKEDESVDTEAKSFEPHAFHDIDEAASFNAVRPPGASHEKAQNKHEVTAEDVFEATKEFLGRAPQYQAAFDQALKDGLPGLRSPGVHIEHGKPSSSDIQREDSVDRVDHARQDILDGVRYVEPSYDEIDVVMKHLNRDDSDIGVERKPSPARHRSPSVRPISYSTPDLQNTSGSRQLLPPANIRSDAPSPSPNRLRGNFQYLPPNDMESADTSVVEMVAHNARYSPSYRPSGTSPPVHRLNSPGSRPPSDWDDAISSVDEAKFRSRTGFFDYRVNDLVGGIVQQRLGPLEKTLSGIQDSLAKLSGRSTSRRPRSSGKINVEHSDADDEEETNDLRTSSRMKSPLRDRKYEQLKLTLNEISEAQQHLAPASHVDEVMTALSEVQNALAKIQQSAQTKPTSNITTEEIRNIIEEVVGRQRGKSGPVKESSQAAIIEKNQLQIAGLESMLKAAEARADDEMKARRSTEDALADNQRLLRSAMQEAAQQRESAEATERSLEEYHDERHQALQRTAMLEGSQESLEKRIVDLTDKNAALEGTLAEYRLSSDQWRSEIDDARHENKDLRRSIDSLKAELEENVQGRQALRSKFEHLQEDMTRVSQQMNKDQLRWLGKEEEHNARLEMLSARLEAEARTRERLELEIERLEAQEKEAMKARFMVEQTQKANSQFEAMVAELRSECHGHQKTAARFERELHDAREAGRMEVQRTRTAIEGDIEAANNQVKVVRDGLESVVARLHTQIEAITADVNNSKAQQELMLEEAAESRNRALQEAADAREAALQEHYRFHERTIAEQKAQHERELKNVLEDKQRSETYFGNRLSLADEKVVYYQDKIADLEERLEIAKSAAHAAAQAAQSKKAIASPVTTRTQPLASASNIPEKISPQALRESIMVLQEQLQERESRIEQLELELSAVDTTAPAKLKDADIEITWLRELLGVRIDDLEDIITTLSKPTYDREAVKDAAIRLKANLQMEQQEKERALAGGQTFPSLVSISNLAASPKALPLAAAAAWGNWRRGREQDFGNLSAIANSSAHQQQTPSKSSPQSFFAGLMTPPSTAMRATPLAGNENRRPSSSLSSRQRVVRDPTTPRHSMSGGSARNDLIKQEPVIPPLMRKASYDLDAAESAGFGEFSDEGVMGSHMGGDDEPFGPKLGGIVGGAI</sequence>
<feature type="compositionally biased region" description="Basic and acidic residues" evidence="3">
    <location>
        <begin position="457"/>
        <end position="466"/>
    </location>
</feature>
<feature type="region of interest" description="Disordered" evidence="3">
    <location>
        <begin position="1"/>
        <end position="69"/>
    </location>
</feature>
<evidence type="ECO:0000256" key="3">
    <source>
        <dbReference type="SAM" id="MobiDB-lite"/>
    </source>
</evidence>
<feature type="region of interest" description="Disordered" evidence="3">
    <location>
        <begin position="1173"/>
        <end position="1197"/>
    </location>
</feature>
<dbReference type="PANTHER" id="PTHR32083">
    <property type="entry name" value="CILIA AND FLAGELLA-ASSOCIATED PROTEIN 58-RELATED"/>
    <property type="match status" value="1"/>
</dbReference>
<dbReference type="EMBL" id="JAFEKC020000018">
    <property type="protein sequence ID" value="KAK0509531.1"/>
    <property type="molecule type" value="Genomic_DNA"/>
</dbReference>
<keyword evidence="1 2" id="KW-0175">Coiled coil</keyword>
<protein>
    <recommendedName>
        <fullName evidence="6">Myosin class II heavy chain</fullName>
    </recommendedName>
</protein>
<evidence type="ECO:0000256" key="2">
    <source>
        <dbReference type="SAM" id="Coils"/>
    </source>
</evidence>
<name>A0AA39U7I0_9LECA</name>
<feature type="region of interest" description="Disordered" evidence="3">
    <location>
        <begin position="620"/>
        <end position="664"/>
    </location>
</feature>
<feature type="compositionally biased region" description="Polar residues" evidence="3">
    <location>
        <begin position="1181"/>
        <end position="1194"/>
    </location>
</feature>
<dbReference type="GO" id="GO:0005856">
    <property type="term" value="C:cytoskeleton"/>
    <property type="evidence" value="ECO:0007669"/>
    <property type="project" value="TreeGrafter"/>
</dbReference>
<proteinExistence type="predicted"/>
<feature type="coiled-coil region" evidence="2">
    <location>
        <begin position="751"/>
        <end position="1009"/>
    </location>
</feature>
<feature type="compositionally biased region" description="Basic and acidic residues" evidence="3">
    <location>
        <begin position="405"/>
        <end position="424"/>
    </location>
</feature>
<reference evidence="4" key="1">
    <citation type="submission" date="2023-03" db="EMBL/GenBank/DDBJ databases">
        <title>Complete genome of Cladonia borealis.</title>
        <authorList>
            <person name="Park H."/>
        </authorList>
    </citation>
    <scope>NUCLEOTIDE SEQUENCE</scope>
    <source>
        <strain evidence="4">ANT050790</strain>
    </source>
</reference>
<feature type="coiled-coil region" evidence="2">
    <location>
        <begin position="1208"/>
        <end position="1235"/>
    </location>
</feature>
<gene>
    <name evidence="4" type="ORF">JMJ35_007925</name>
</gene>
<dbReference type="Proteomes" id="UP001166286">
    <property type="component" value="Unassembled WGS sequence"/>
</dbReference>
<feature type="region of interest" description="Disordered" evidence="3">
    <location>
        <begin position="542"/>
        <end position="569"/>
    </location>
</feature>
<comment type="caution">
    <text evidence="4">The sequence shown here is derived from an EMBL/GenBank/DDBJ whole genome shotgun (WGS) entry which is preliminary data.</text>
</comment>
<dbReference type="PANTHER" id="PTHR32083:SF0">
    <property type="entry name" value="CILIA AND FLAGELLA-ASSOCIATED PROTEIN 58"/>
    <property type="match status" value="1"/>
</dbReference>
<evidence type="ECO:0008006" key="6">
    <source>
        <dbReference type="Google" id="ProtNLM"/>
    </source>
</evidence>
<feature type="region of interest" description="Disordered" evidence="3">
    <location>
        <begin position="1349"/>
        <end position="1423"/>
    </location>
</feature>
<feature type="compositionally biased region" description="Gly residues" evidence="3">
    <location>
        <begin position="1470"/>
        <end position="1479"/>
    </location>
</feature>
<feature type="region of interest" description="Disordered" evidence="3">
    <location>
        <begin position="207"/>
        <end position="269"/>
    </location>
</feature>
<evidence type="ECO:0000256" key="1">
    <source>
        <dbReference type="ARBA" id="ARBA00023054"/>
    </source>
</evidence>
<feature type="coiled-coil region" evidence="2">
    <location>
        <begin position="1068"/>
        <end position="1095"/>
    </location>
</feature>
<feature type="region of interest" description="Disordered" evidence="3">
    <location>
        <begin position="1453"/>
        <end position="1479"/>
    </location>
</feature>
<evidence type="ECO:0000313" key="4">
    <source>
        <dbReference type="EMBL" id="KAK0509531.1"/>
    </source>
</evidence>
<evidence type="ECO:0000313" key="5">
    <source>
        <dbReference type="Proteomes" id="UP001166286"/>
    </source>
</evidence>
<feature type="region of interest" description="Disordered" evidence="3">
    <location>
        <begin position="457"/>
        <end position="525"/>
    </location>
</feature>
<feature type="compositionally biased region" description="Polar residues" evidence="3">
    <location>
        <begin position="480"/>
        <end position="493"/>
    </location>
</feature>
<feature type="coiled-coil region" evidence="2">
    <location>
        <begin position="1144"/>
        <end position="1171"/>
    </location>
</feature>
<organism evidence="4 5">
    <name type="scientific">Cladonia borealis</name>
    <dbReference type="NCBI Taxonomy" id="184061"/>
    <lineage>
        <taxon>Eukaryota</taxon>
        <taxon>Fungi</taxon>
        <taxon>Dikarya</taxon>
        <taxon>Ascomycota</taxon>
        <taxon>Pezizomycotina</taxon>
        <taxon>Lecanoromycetes</taxon>
        <taxon>OSLEUM clade</taxon>
        <taxon>Lecanoromycetidae</taxon>
        <taxon>Lecanorales</taxon>
        <taxon>Lecanorineae</taxon>
        <taxon>Cladoniaceae</taxon>
        <taxon>Cladonia</taxon>
    </lineage>
</organism>